<dbReference type="EMBL" id="JBJJXI010000106">
    <property type="protein sequence ID" value="KAL3392266.1"/>
    <property type="molecule type" value="Genomic_DNA"/>
</dbReference>
<organism evidence="2 3">
    <name type="scientific">Trichogramma kaykai</name>
    <dbReference type="NCBI Taxonomy" id="54128"/>
    <lineage>
        <taxon>Eukaryota</taxon>
        <taxon>Metazoa</taxon>
        <taxon>Ecdysozoa</taxon>
        <taxon>Arthropoda</taxon>
        <taxon>Hexapoda</taxon>
        <taxon>Insecta</taxon>
        <taxon>Pterygota</taxon>
        <taxon>Neoptera</taxon>
        <taxon>Endopterygota</taxon>
        <taxon>Hymenoptera</taxon>
        <taxon>Apocrita</taxon>
        <taxon>Proctotrupomorpha</taxon>
        <taxon>Chalcidoidea</taxon>
        <taxon>Trichogrammatidae</taxon>
        <taxon>Trichogramma</taxon>
    </lineage>
</organism>
<evidence type="ECO:0000313" key="3">
    <source>
        <dbReference type="Proteomes" id="UP001627154"/>
    </source>
</evidence>
<sequence>MAGSSDWEVLYIKQEIDFSDETNKSEASPPRLNGYPVTKAPSPTYKLRRASVARDPRSPHVQGPEASPRARPLLIQIRYYKPPKRGRKPHLNWLGVSEATRTAFSKACLGQLLGYGPEARKKEHAKAVLFHSYKKGIRGACCYNEIENWGETPNVYTYHLVGLPSALSEYTIPCGGCRRTDMWEIACPSKCMTCGPVLVLHQNKIEKGYVYDAGRERGHRGKKKRVCTCNQ</sequence>
<evidence type="ECO:0000313" key="2">
    <source>
        <dbReference type="EMBL" id="KAL3392266.1"/>
    </source>
</evidence>
<protein>
    <submittedName>
        <fullName evidence="2">Uncharacterized protein</fullName>
    </submittedName>
</protein>
<evidence type="ECO:0000256" key="1">
    <source>
        <dbReference type="SAM" id="MobiDB-lite"/>
    </source>
</evidence>
<gene>
    <name evidence="2" type="ORF">TKK_013095</name>
</gene>
<accession>A0ABD2WGR1</accession>
<feature type="region of interest" description="Disordered" evidence="1">
    <location>
        <begin position="20"/>
        <end position="67"/>
    </location>
</feature>
<name>A0ABD2WGR1_9HYME</name>
<comment type="caution">
    <text evidence="2">The sequence shown here is derived from an EMBL/GenBank/DDBJ whole genome shotgun (WGS) entry which is preliminary data.</text>
</comment>
<reference evidence="2 3" key="1">
    <citation type="journal article" date="2024" name="bioRxiv">
        <title>A reference genome for Trichogramma kaykai: A tiny desert-dwelling parasitoid wasp with competing sex-ratio distorters.</title>
        <authorList>
            <person name="Culotta J."/>
            <person name="Lindsey A.R."/>
        </authorList>
    </citation>
    <scope>NUCLEOTIDE SEQUENCE [LARGE SCALE GENOMIC DNA]</scope>
    <source>
        <strain evidence="2 3">KSX58</strain>
    </source>
</reference>
<dbReference type="Proteomes" id="UP001627154">
    <property type="component" value="Unassembled WGS sequence"/>
</dbReference>
<dbReference type="AlphaFoldDB" id="A0ABD2WGR1"/>
<proteinExistence type="predicted"/>
<keyword evidence="3" id="KW-1185">Reference proteome</keyword>